<evidence type="ECO:0000259" key="13">
    <source>
        <dbReference type="Pfam" id="PF12483"/>
    </source>
</evidence>
<dbReference type="InParanoid" id="B7QI20"/>
<evidence type="ECO:0000256" key="10">
    <source>
        <dbReference type="ARBA" id="ARBA00022989"/>
    </source>
</evidence>
<dbReference type="VEuPathDB" id="VectorBase:ISCP_033623"/>
<feature type="transmembrane region" description="Helical" evidence="12">
    <location>
        <begin position="129"/>
        <end position="153"/>
    </location>
</feature>
<evidence type="ECO:0000256" key="11">
    <source>
        <dbReference type="ARBA" id="ARBA00023136"/>
    </source>
</evidence>
<dbReference type="OrthoDB" id="7451790at2759"/>
<reference evidence="15" key="2">
    <citation type="submission" date="2020-05" db="UniProtKB">
        <authorList>
            <consortium name="EnsemblMetazoa"/>
        </authorList>
    </citation>
    <scope>IDENTIFICATION</scope>
    <source>
        <strain evidence="15">wikel</strain>
    </source>
</reference>
<gene>
    <name evidence="14" type="ORF">IscW_ISCW014414</name>
</gene>
<dbReference type="EnsemblMetazoa" id="ISCW014414-RA">
    <property type="protein sequence ID" value="ISCW014414-PA"/>
    <property type="gene ID" value="ISCW014414"/>
</dbReference>
<dbReference type="Gene3D" id="3.30.40.10">
    <property type="entry name" value="Zinc/RING finger domain, C3HC4 (zinc finger)"/>
    <property type="match status" value="1"/>
</dbReference>
<evidence type="ECO:0000256" key="7">
    <source>
        <dbReference type="ARBA" id="ARBA00022771"/>
    </source>
</evidence>
<dbReference type="GO" id="GO:0016020">
    <property type="term" value="C:membrane"/>
    <property type="evidence" value="ECO:0007669"/>
    <property type="project" value="UniProtKB-SubCell"/>
</dbReference>
<dbReference type="InterPro" id="IPR001611">
    <property type="entry name" value="Leu-rich_rpt"/>
</dbReference>
<evidence type="ECO:0000256" key="5">
    <source>
        <dbReference type="ARBA" id="ARBA00022692"/>
    </source>
</evidence>
<dbReference type="GO" id="GO:0016567">
    <property type="term" value="P:protein ubiquitination"/>
    <property type="evidence" value="ECO:0007669"/>
    <property type="project" value="InterPro"/>
</dbReference>
<keyword evidence="4" id="KW-0808">Transferase</keyword>
<proteinExistence type="evidence at protein level"/>
<dbReference type="SMART" id="SM00365">
    <property type="entry name" value="LRR_SD22"/>
    <property type="match status" value="2"/>
</dbReference>
<feature type="domain" description="E3 Ubiquitin ligase MUL1-like" evidence="13">
    <location>
        <begin position="5"/>
        <end position="142"/>
    </location>
</feature>
<evidence type="ECO:0000313" key="15">
    <source>
        <dbReference type="EnsemblMetazoa" id="ISCW014414-PA"/>
    </source>
</evidence>
<dbReference type="AlphaFoldDB" id="B7QI20"/>
<dbReference type="VEuPathDB" id="VectorBase:ISCI014414"/>
<dbReference type="EMBL" id="ABJB010583533">
    <property type="status" value="NOT_ANNOTATED_CDS"/>
    <property type="molecule type" value="Genomic_DNA"/>
</dbReference>
<dbReference type="PANTHER" id="PTHR12183">
    <property type="entry name" value="MITOCHONDRIAL UBIQUITIN LIGASE ACTIVATOR OF NFKB 1"/>
    <property type="match status" value="1"/>
</dbReference>
<dbReference type="PaxDb" id="6945-B7QI20"/>
<keyword evidence="9" id="KW-0862">Zinc</keyword>
<sequence length="379" mass="42587">SHTQREIQRVINYVPFALASRHSGATVEVVDPLECEDVPVQCVYENFIPNREGLSGVLFGWLRGEQTKGIEEQEMLLEEGATLTGFGTLATEKGTDAVRLMPPADGSCYYLTHLSHPALVSKLKSEVDVLRVACFVFGFTAAGLSVYILLSWWQRRQRRIQEMKDATRREEAKKERRKQTRDAVVASEYPNCVICLSNPVEVMMLECGHVCVCTDCAEQRRHHLHSVGIFARERLERLGDFSDFPKMSSNPGTKSEGVKSCLKTEPSCANSHKPHSIHVMPAVDASVEGDKPKEDKGPELTEISAADLEPDATEVDFNHSRIGKLENLETLRCVEVLILRENLIKKIENISMLTTLKEVEFYDNQITKIENLDSLVNLE</sequence>
<accession>B7QI20</accession>
<evidence type="ECO:0000256" key="6">
    <source>
        <dbReference type="ARBA" id="ARBA00022723"/>
    </source>
</evidence>
<dbReference type="EMBL" id="ABJB010956091">
    <property type="status" value="NOT_ANNOTATED_CDS"/>
    <property type="molecule type" value="Genomic_DNA"/>
</dbReference>
<dbReference type="InterPro" id="IPR032675">
    <property type="entry name" value="LRR_dom_sf"/>
</dbReference>
<dbReference type="GO" id="GO:0008270">
    <property type="term" value="F:zinc ion binding"/>
    <property type="evidence" value="ECO:0007669"/>
    <property type="project" value="UniProtKB-KW"/>
</dbReference>
<evidence type="ECO:0000256" key="4">
    <source>
        <dbReference type="ARBA" id="ARBA00022679"/>
    </source>
</evidence>
<dbReference type="VEuPathDB" id="VectorBase:ISCW014414"/>
<evidence type="ECO:0000256" key="12">
    <source>
        <dbReference type="SAM" id="Phobius"/>
    </source>
</evidence>
<dbReference type="STRING" id="6945.B7QI20"/>
<dbReference type="InterPro" id="IPR051652">
    <property type="entry name" value="MDM2_MDM4_MUL1"/>
</dbReference>
<dbReference type="VEuPathDB" id="VectorBase:ISCP_028454"/>
<dbReference type="PANTHER" id="PTHR12183:SF32">
    <property type="entry name" value="MITOCHONDRIAL E3 UBIQUITIN PROTEIN LIGASE 1"/>
    <property type="match status" value="1"/>
</dbReference>
<dbReference type="EC" id="2.3.2.27" evidence="3"/>
<dbReference type="SUPFAM" id="SSF52058">
    <property type="entry name" value="L domain-like"/>
    <property type="match status" value="1"/>
</dbReference>
<evidence type="ECO:0000256" key="2">
    <source>
        <dbReference type="ARBA" id="ARBA00004141"/>
    </source>
</evidence>
<evidence type="ECO:0007829" key="17">
    <source>
        <dbReference type="PeptideAtlas" id="B7QI20"/>
    </source>
</evidence>
<keyword evidence="5 12" id="KW-0812">Transmembrane</keyword>
<dbReference type="EMBL" id="ABJB010706961">
    <property type="status" value="NOT_ANNOTATED_CDS"/>
    <property type="molecule type" value="Genomic_DNA"/>
</dbReference>
<evidence type="ECO:0000313" key="16">
    <source>
        <dbReference type="Proteomes" id="UP000001555"/>
    </source>
</evidence>
<evidence type="ECO:0000256" key="1">
    <source>
        <dbReference type="ARBA" id="ARBA00000900"/>
    </source>
</evidence>
<dbReference type="Gene3D" id="3.80.10.10">
    <property type="entry name" value="Ribonuclease Inhibitor"/>
    <property type="match status" value="1"/>
</dbReference>
<organism>
    <name type="scientific">Ixodes scapularis</name>
    <name type="common">Black-legged tick</name>
    <name type="synonym">Deer tick</name>
    <dbReference type="NCBI Taxonomy" id="6945"/>
    <lineage>
        <taxon>Eukaryota</taxon>
        <taxon>Metazoa</taxon>
        <taxon>Ecdysozoa</taxon>
        <taxon>Arthropoda</taxon>
        <taxon>Chelicerata</taxon>
        <taxon>Arachnida</taxon>
        <taxon>Acari</taxon>
        <taxon>Parasitiformes</taxon>
        <taxon>Ixodida</taxon>
        <taxon>Ixodoidea</taxon>
        <taxon>Ixodidae</taxon>
        <taxon>Ixodinae</taxon>
        <taxon>Ixodes</taxon>
    </lineage>
</organism>
<comment type="catalytic activity">
    <reaction evidence="1">
        <text>S-ubiquitinyl-[E2 ubiquitin-conjugating enzyme]-L-cysteine + [acceptor protein]-L-lysine = [E2 ubiquitin-conjugating enzyme]-L-cysteine + N(6)-ubiquitinyl-[acceptor protein]-L-lysine.</text>
        <dbReference type="EC" id="2.3.2.27"/>
    </reaction>
</comment>
<dbReference type="InterPro" id="IPR022170">
    <property type="entry name" value="MUL1-like"/>
</dbReference>
<dbReference type="FunCoup" id="B7QI20">
    <property type="interactions" value="956"/>
</dbReference>
<dbReference type="Pfam" id="PF12483">
    <property type="entry name" value="GIDE"/>
    <property type="match status" value="1"/>
</dbReference>
<keyword evidence="10 12" id="KW-1133">Transmembrane helix</keyword>
<keyword evidence="11 12" id="KW-0472">Membrane</keyword>
<keyword evidence="7" id="KW-0863">Zinc-finger</keyword>
<protein>
    <recommendedName>
        <fullName evidence="3">RING-type E3 ubiquitin transferase</fullName>
        <ecNumber evidence="3">2.3.2.27</ecNumber>
    </recommendedName>
</protein>
<reference evidence="14 16" key="1">
    <citation type="submission" date="2008-03" db="EMBL/GenBank/DDBJ databases">
        <title>Annotation of Ixodes scapularis.</title>
        <authorList>
            <consortium name="Ixodes scapularis Genome Project Consortium"/>
            <person name="Caler E."/>
            <person name="Hannick L.I."/>
            <person name="Bidwell S."/>
            <person name="Joardar V."/>
            <person name="Thiagarajan M."/>
            <person name="Amedeo P."/>
            <person name="Galinsky K.J."/>
            <person name="Schobel S."/>
            <person name="Inman J."/>
            <person name="Hostetler J."/>
            <person name="Miller J."/>
            <person name="Hammond M."/>
            <person name="Megy K."/>
            <person name="Lawson D."/>
            <person name="Kodira C."/>
            <person name="Sutton G."/>
            <person name="Meyer J."/>
            <person name="Hill C.A."/>
            <person name="Birren B."/>
            <person name="Nene V."/>
            <person name="Collins F."/>
            <person name="Alarcon-Chaidez F."/>
            <person name="Wikel S."/>
            <person name="Strausberg R."/>
        </authorList>
    </citation>
    <scope>NUCLEOTIDE SEQUENCE [LARGE SCALE GENOMIC DNA]</scope>
    <source>
        <strain evidence="16">Wikel</strain>
        <strain evidence="14">Wikel colony</strain>
    </source>
</reference>
<keyword evidence="16" id="KW-1185">Reference proteome</keyword>
<evidence type="ECO:0000256" key="8">
    <source>
        <dbReference type="ARBA" id="ARBA00022786"/>
    </source>
</evidence>
<evidence type="ECO:0000313" key="14">
    <source>
        <dbReference type="EMBL" id="EEC18492.1"/>
    </source>
</evidence>
<dbReference type="HOGENOM" id="CLU_730708_0_0_1"/>
<evidence type="ECO:0000256" key="3">
    <source>
        <dbReference type="ARBA" id="ARBA00012483"/>
    </source>
</evidence>
<feature type="non-terminal residue" evidence="14">
    <location>
        <position position="1"/>
    </location>
</feature>
<dbReference type="Proteomes" id="UP000001555">
    <property type="component" value="Unassembled WGS sequence"/>
</dbReference>
<dbReference type="GO" id="GO:0061630">
    <property type="term" value="F:ubiquitin protein ligase activity"/>
    <property type="evidence" value="ECO:0007669"/>
    <property type="project" value="UniProtKB-EC"/>
</dbReference>
<evidence type="ECO:0000256" key="9">
    <source>
        <dbReference type="ARBA" id="ARBA00022833"/>
    </source>
</evidence>
<dbReference type="EMBL" id="DS942970">
    <property type="protein sequence ID" value="EEC18492.1"/>
    <property type="molecule type" value="Genomic_DNA"/>
</dbReference>
<dbReference type="EMBL" id="ABJB010712169">
    <property type="status" value="NOT_ANNOTATED_CDS"/>
    <property type="molecule type" value="Genomic_DNA"/>
</dbReference>
<dbReference type="PROSITE" id="PS51450">
    <property type="entry name" value="LRR"/>
    <property type="match status" value="1"/>
</dbReference>
<dbReference type="InterPro" id="IPR013083">
    <property type="entry name" value="Znf_RING/FYVE/PHD"/>
</dbReference>
<name>B7QI20_IXOSC</name>
<comment type="subcellular location">
    <subcellularLocation>
        <location evidence="2">Membrane</location>
        <topology evidence="2">Multi-pass membrane protein</topology>
    </subcellularLocation>
</comment>
<keyword evidence="8" id="KW-0833">Ubl conjugation pathway</keyword>
<keyword evidence="17" id="KW-1267">Proteomics identification</keyword>
<keyword evidence="6" id="KW-0479">Metal-binding</keyword>
<dbReference type="Pfam" id="PF13920">
    <property type="entry name" value="zf-C3HC4_3"/>
    <property type="match status" value="1"/>
</dbReference>